<evidence type="ECO:0000313" key="2">
    <source>
        <dbReference type="EMBL" id="KAF2890123.1"/>
    </source>
</evidence>
<name>A0A8K0CMG8_IGNLU</name>
<comment type="caution">
    <text evidence="2">The sequence shown here is derived from an EMBL/GenBank/DDBJ whole genome shotgun (WGS) entry which is preliminary data.</text>
</comment>
<proteinExistence type="predicted"/>
<dbReference type="EMBL" id="VTPC01057894">
    <property type="protein sequence ID" value="KAF2890123.1"/>
    <property type="molecule type" value="Genomic_DNA"/>
</dbReference>
<evidence type="ECO:0000313" key="3">
    <source>
        <dbReference type="Proteomes" id="UP000801492"/>
    </source>
</evidence>
<feature type="compositionally biased region" description="Basic and acidic residues" evidence="1">
    <location>
        <begin position="38"/>
        <end position="47"/>
    </location>
</feature>
<feature type="compositionally biased region" description="Basic and acidic residues" evidence="1">
    <location>
        <begin position="71"/>
        <end position="104"/>
    </location>
</feature>
<dbReference type="AlphaFoldDB" id="A0A8K0CMG8"/>
<accession>A0A8K0CMG8</accession>
<protein>
    <submittedName>
        <fullName evidence="2">Uncharacterized protein</fullName>
    </submittedName>
</protein>
<reference evidence="2" key="1">
    <citation type="submission" date="2019-08" db="EMBL/GenBank/DDBJ databases">
        <title>The genome of the North American firefly Photinus pyralis.</title>
        <authorList>
            <consortium name="Photinus pyralis genome working group"/>
            <person name="Fallon T.R."/>
            <person name="Sander Lower S.E."/>
            <person name="Weng J.-K."/>
        </authorList>
    </citation>
    <scope>NUCLEOTIDE SEQUENCE</scope>
    <source>
        <strain evidence="2">TRF0915ILg1</strain>
        <tissue evidence="2">Whole body</tissue>
    </source>
</reference>
<gene>
    <name evidence="2" type="ORF">ILUMI_16050</name>
</gene>
<sequence>VLYDRKALFELEKRRKKKGANDKDCKRNLTKITGWLSKDTKKSRENQQTENVENNKANKELTTTSRKREKTKILGKKDCKKTFKRNSRSEKLRGKVNGQKEAKSADNNGLKAPCKEKCLQRCLTKIRQNRRREINEQSDMTIETSLMRSFTAQGGLKKGRGVTVSVVSKWIEGISITHDVCTLLEEFCGVHFTSSGQHKDFGEARITKDIADIAKLTTWLENHPPFPETIHIMSIATEMVGADTVNCYAAVRRDKQAINKW</sequence>
<feature type="compositionally biased region" description="Polar residues" evidence="1">
    <location>
        <begin position="48"/>
        <end position="64"/>
    </location>
</feature>
<feature type="non-terminal residue" evidence="2">
    <location>
        <position position="1"/>
    </location>
</feature>
<organism evidence="2 3">
    <name type="scientific">Ignelater luminosus</name>
    <name type="common">Cucubano</name>
    <name type="synonym">Pyrophorus luminosus</name>
    <dbReference type="NCBI Taxonomy" id="2038154"/>
    <lineage>
        <taxon>Eukaryota</taxon>
        <taxon>Metazoa</taxon>
        <taxon>Ecdysozoa</taxon>
        <taxon>Arthropoda</taxon>
        <taxon>Hexapoda</taxon>
        <taxon>Insecta</taxon>
        <taxon>Pterygota</taxon>
        <taxon>Neoptera</taxon>
        <taxon>Endopterygota</taxon>
        <taxon>Coleoptera</taxon>
        <taxon>Polyphaga</taxon>
        <taxon>Elateriformia</taxon>
        <taxon>Elateroidea</taxon>
        <taxon>Elateridae</taxon>
        <taxon>Agrypninae</taxon>
        <taxon>Pyrophorini</taxon>
        <taxon>Ignelater</taxon>
    </lineage>
</organism>
<dbReference type="Proteomes" id="UP000801492">
    <property type="component" value="Unassembled WGS sequence"/>
</dbReference>
<keyword evidence="3" id="KW-1185">Reference proteome</keyword>
<evidence type="ECO:0000256" key="1">
    <source>
        <dbReference type="SAM" id="MobiDB-lite"/>
    </source>
</evidence>
<feature type="region of interest" description="Disordered" evidence="1">
    <location>
        <begin position="36"/>
        <end position="108"/>
    </location>
</feature>
<dbReference type="OrthoDB" id="6753017at2759"/>